<evidence type="ECO:0000313" key="1">
    <source>
        <dbReference type="EMBL" id="MBB4493405.1"/>
    </source>
</evidence>
<feature type="non-terminal residue" evidence="1">
    <location>
        <position position="61"/>
    </location>
</feature>
<name>A0ABR6JEP1_AGRRD</name>
<reference evidence="1 2" key="1">
    <citation type="submission" date="2020-08" db="EMBL/GenBank/DDBJ databases">
        <title>Genomic Encyclopedia of Type Strains, Phase IV (KMG-V): Genome sequencing to study the core and pangenomes of soil and plant-associated prokaryotes.</title>
        <authorList>
            <person name="Whitman W."/>
        </authorList>
    </citation>
    <scope>NUCLEOTIDE SEQUENCE [LARGE SCALE GENOMIC DNA]</scope>
    <source>
        <strain evidence="1 2">SEMIA 461</strain>
    </source>
</reference>
<protein>
    <submittedName>
        <fullName evidence="1">Uncharacterized protein</fullName>
    </submittedName>
</protein>
<gene>
    <name evidence="1" type="ORF">GGE40_005257</name>
</gene>
<keyword evidence="2" id="KW-1185">Reference proteome</keyword>
<sequence>MSPSPSPEYSDPVQIAMFRDILRAAGLRGVAVEVSSDAKRQAMVFLISEFRKGNRTRKALL</sequence>
<organism evidence="1 2">
    <name type="scientific">Agrobacterium radiobacter</name>
    <dbReference type="NCBI Taxonomy" id="362"/>
    <lineage>
        <taxon>Bacteria</taxon>
        <taxon>Pseudomonadati</taxon>
        <taxon>Pseudomonadota</taxon>
        <taxon>Alphaproteobacteria</taxon>
        <taxon>Hyphomicrobiales</taxon>
        <taxon>Rhizobiaceae</taxon>
        <taxon>Rhizobium/Agrobacterium group</taxon>
        <taxon>Agrobacterium</taxon>
        <taxon>Agrobacterium tumefaciens complex</taxon>
    </lineage>
</organism>
<evidence type="ECO:0000313" key="2">
    <source>
        <dbReference type="Proteomes" id="UP000534590"/>
    </source>
</evidence>
<proteinExistence type="predicted"/>
<dbReference type="Proteomes" id="UP000534590">
    <property type="component" value="Unassembled WGS sequence"/>
</dbReference>
<comment type="caution">
    <text evidence="1">The sequence shown here is derived from an EMBL/GenBank/DDBJ whole genome shotgun (WGS) entry which is preliminary data.</text>
</comment>
<accession>A0ABR6JEP1</accession>
<dbReference type="EMBL" id="JACIHP010000010">
    <property type="protein sequence ID" value="MBB4493405.1"/>
    <property type="molecule type" value="Genomic_DNA"/>
</dbReference>